<dbReference type="Proteomes" id="UP001148737">
    <property type="component" value="Unassembled WGS sequence"/>
</dbReference>
<name>A0ACC1QEP7_9HYPO</name>
<evidence type="ECO:0000313" key="1">
    <source>
        <dbReference type="EMBL" id="KAJ3474314.1"/>
    </source>
</evidence>
<proteinExistence type="predicted"/>
<gene>
    <name evidence="1" type="ORF">NLG97_g9901</name>
</gene>
<protein>
    <submittedName>
        <fullName evidence="1">Uncharacterized protein</fullName>
    </submittedName>
</protein>
<keyword evidence="2" id="KW-1185">Reference proteome</keyword>
<accession>A0ACC1QEP7</accession>
<sequence length="296" mass="33825">MEASDSKVTAPAPTTRTVPMKVLCLGMGRTGTISLRESLLTLGYRHSYHTMDAVTGKFYDCKLWTDLLKKKESGKKVTREDFDRILGDSQAVLDMPAAYFAEELIEAYPDAKIILTVRDTESWFTSTRRALRPLHESYLTRVVSVTENLLLMPTRHLHPLFRSLDRLQYNYDFDTNGRRVYEEHNDRVRALAPPDRFLEYHVREGWGAAGKRVLDIAAYAALVTVVAGAAANRWGFKWPSLCEEAPQNIWKIVLMDKDEDGAAREAFKKMGASPYLRAFNEIYIRDVLGVKLERKE</sequence>
<dbReference type="EMBL" id="JANAKD010002215">
    <property type="protein sequence ID" value="KAJ3474314.1"/>
    <property type="molecule type" value="Genomic_DNA"/>
</dbReference>
<evidence type="ECO:0000313" key="2">
    <source>
        <dbReference type="Proteomes" id="UP001148737"/>
    </source>
</evidence>
<organism evidence="1 2">
    <name type="scientific">Lecanicillium saksenae</name>
    <dbReference type="NCBI Taxonomy" id="468837"/>
    <lineage>
        <taxon>Eukaryota</taxon>
        <taxon>Fungi</taxon>
        <taxon>Dikarya</taxon>
        <taxon>Ascomycota</taxon>
        <taxon>Pezizomycotina</taxon>
        <taxon>Sordariomycetes</taxon>
        <taxon>Hypocreomycetidae</taxon>
        <taxon>Hypocreales</taxon>
        <taxon>Cordycipitaceae</taxon>
        <taxon>Lecanicillium</taxon>
    </lineage>
</organism>
<comment type="caution">
    <text evidence="1">The sequence shown here is derived from an EMBL/GenBank/DDBJ whole genome shotgun (WGS) entry which is preliminary data.</text>
</comment>
<reference evidence="1" key="1">
    <citation type="submission" date="2022-07" db="EMBL/GenBank/DDBJ databases">
        <title>Genome Sequence of Lecanicillium saksenae.</title>
        <authorList>
            <person name="Buettner E."/>
        </authorList>
    </citation>
    <scope>NUCLEOTIDE SEQUENCE</scope>
    <source>
        <strain evidence="1">VT-O1</strain>
    </source>
</reference>